<protein>
    <submittedName>
        <fullName evidence="2">Uncharacterized protein</fullName>
    </submittedName>
</protein>
<dbReference type="Proteomes" id="UP000528457">
    <property type="component" value="Unassembled WGS sequence"/>
</dbReference>
<dbReference type="AlphaFoldDB" id="A0A7X0JWE0"/>
<gene>
    <name evidence="2" type="ORF">HNR48_002801</name>
</gene>
<dbReference type="RefSeq" id="WP_166845743.1">
    <property type="nucleotide sequence ID" value="NZ_JAAONY010000002.1"/>
</dbReference>
<keyword evidence="1" id="KW-0732">Signal</keyword>
<keyword evidence="3" id="KW-1185">Reference proteome</keyword>
<feature type="chain" id="PRO_5030574929" evidence="1">
    <location>
        <begin position="21"/>
        <end position="98"/>
    </location>
</feature>
<evidence type="ECO:0000313" key="3">
    <source>
        <dbReference type="Proteomes" id="UP000528457"/>
    </source>
</evidence>
<evidence type="ECO:0000256" key="1">
    <source>
        <dbReference type="SAM" id="SignalP"/>
    </source>
</evidence>
<accession>A0A7X0JWE0</accession>
<proteinExistence type="predicted"/>
<feature type="signal peptide" evidence="1">
    <location>
        <begin position="1"/>
        <end position="20"/>
    </location>
</feature>
<dbReference type="InParanoid" id="A0A7X0JWE0"/>
<reference evidence="2 3" key="1">
    <citation type="submission" date="2020-08" db="EMBL/GenBank/DDBJ databases">
        <title>Genomic Encyclopedia of Type Strains, Phase IV (KMG-IV): sequencing the most valuable type-strain genomes for metagenomic binning, comparative biology and taxonomic classification.</title>
        <authorList>
            <person name="Goeker M."/>
        </authorList>
    </citation>
    <scope>NUCLEOTIDE SEQUENCE [LARGE SCALE GENOMIC DNA]</scope>
    <source>
        <strain evidence="2 3">DSM 22368</strain>
    </source>
</reference>
<name>A0A7X0JWE0_9GAMM</name>
<comment type="caution">
    <text evidence="2">The sequence shown here is derived from an EMBL/GenBank/DDBJ whole genome shotgun (WGS) entry which is preliminary data.</text>
</comment>
<organism evidence="2 3">
    <name type="scientific">Pseudoteredinibacter isoporae</name>
    <dbReference type="NCBI Taxonomy" id="570281"/>
    <lineage>
        <taxon>Bacteria</taxon>
        <taxon>Pseudomonadati</taxon>
        <taxon>Pseudomonadota</taxon>
        <taxon>Gammaproteobacteria</taxon>
        <taxon>Cellvibrionales</taxon>
        <taxon>Cellvibrionaceae</taxon>
        <taxon>Pseudoteredinibacter</taxon>
    </lineage>
</organism>
<dbReference type="EMBL" id="JACHHT010000002">
    <property type="protein sequence ID" value="MBB6522516.1"/>
    <property type="molecule type" value="Genomic_DNA"/>
</dbReference>
<sequence>MNNVCKASVFLLFAFSSAQAEKIEPISITCGKTNICEVLTCKLGNGKDVEFVLDKKGHIEQIDIVHTEAGTVTYVVSHSRGKESVLHLNLTEYKSCRL</sequence>
<evidence type="ECO:0000313" key="2">
    <source>
        <dbReference type="EMBL" id="MBB6522516.1"/>
    </source>
</evidence>